<dbReference type="AlphaFoldDB" id="A0A428WDN8"/>
<dbReference type="Proteomes" id="UP000286716">
    <property type="component" value="Unassembled WGS sequence"/>
</dbReference>
<reference evidence="1 2" key="1">
    <citation type="submission" date="2018-05" db="EMBL/GenBank/DDBJ databases">
        <title>Evolution of GPA BGCs.</title>
        <authorList>
            <person name="Waglechner N."/>
            <person name="Wright G.D."/>
        </authorList>
    </citation>
    <scope>NUCLEOTIDE SEQUENCE [LARGE SCALE GENOMIC DNA]</scope>
    <source>
        <strain evidence="1 2">DSM 5908</strain>
    </source>
</reference>
<organism evidence="1 2">
    <name type="scientific">Amycolatopsis balhimycina DSM 5908</name>
    <dbReference type="NCBI Taxonomy" id="1081091"/>
    <lineage>
        <taxon>Bacteria</taxon>
        <taxon>Bacillati</taxon>
        <taxon>Actinomycetota</taxon>
        <taxon>Actinomycetes</taxon>
        <taxon>Pseudonocardiales</taxon>
        <taxon>Pseudonocardiaceae</taxon>
        <taxon>Amycolatopsis</taxon>
    </lineage>
</organism>
<accession>A0A428WDN8</accession>
<name>A0A428WDN8_AMYBA</name>
<sequence>MVTSAQLADNRGVTCTVSLTATYKFASFTAVAWLEYLDAGGGLLGRSQQWQRDCGPAPLFGAAHASGTFSETAPEGTVGFRIVQTAEYHADFSTAFTVISLVFVALGLGTGTGPVAFPQGLGGSRVMPHDWMHDPALAGRISVAVS</sequence>
<dbReference type="EMBL" id="QHHU01000035">
    <property type="protein sequence ID" value="RSM41190.1"/>
    <property type="molecule type" value="Genomic_DNA"/>
</dbReference>
<comment type="caution">
    <text evidence="1">The sequence shown here is derived from an EMBL/GenBank/DDBJ whole genome shotgun (WGS) entry which is preliminary data.</text>
</comment>
<evidence type="ECO:0000313" key="2">
    <source>
        <dbReference type="Proteomes" id="UP000286716"/>
    </source>
</evidence>
<evidence type="ECO:0000313" key="1">
    <source>
        <dbReference type="EMBL" id="RSM41190.1"/>
    </source>
</evidence>
<proteinExistence type="predicted"/>
<gene>
    <name evidence="1" type="ORF">DMA12_24600</name>
</gene>
<protein>
    <submittedName>
        <fullName evidence="1">Uncharacterized protein</fullName>
    </submittedName>
</protein>
<keyword evidence="2" id="KW-1185">Reference proteome</keyword>